<reference evidence="1 2" key="1">
    <citation type="submission" date="2016-10" db="EMBL/GenBank/DDBJ databases">
        <authorList>
            <person name="Varghese N."/>
            <person name="Submissions S."/>
        </authorList>
    </citation>
    <scope>NUCLEOTIDE SEQUENCE [LARGE SCALE GENOMIC DNA]</scope>
    <source>
        <strain evidence="1 2">DSM 21822</strain>
    </source>
</reference>
<protein>
    <submittedName>
        <fullName evidence="1">Uncharacterized protein</fullName>
    </submittedName>
</protein>
<accession>A0A1I4FWD1</accession>
<name>A0A1I4FWD1_9HYPH</name>
<dbReference type="Proteomes" id="UP000323300">
    <property type="component" value="Unassembled WGS sequence"/>
</dbReference>
<dbReference type="EMBL" id="FOSL01000064">
    <property type="protein sequence ID" value="SFL22202.1"/>
    <property type="molecule type" value="Genomic_DNA"/>
</dbReference>
<organism evidence="1 2">
    <name type="scientific">Neomesorhizobium albiziae</name>
    <dbReference type="NCBI Taxonomy" id="335020"/>
    <lineage>
        <taxon>Bacteria</taxon>
        <taxon>Pseudomonadati</taxon>
        <taxon>Pseudomonadota</taxon>
        <taxon>Alphaproteobacteria</taxon>
        <taxon>Hyphomicrobiales</taxon>
        <taxon>Phyllobacteriaceae</taxon>
        <taxon>Neomesorhizobium</taxon>
    </lineage>
</organism>
<keyword evidence="2" id="KW-1185">Reference proteome</keyword>
<proteinExistence type="predicted"/>
<gene>
    <name evidence="1" type="ORF">SAMN04488498_1646</name>
</gene>
<evidence type="ECO:0000313" key="1">
    <source>
        <dbReference type="EMBL" id="SFL22202.1"/>
    </source>
</evidence>
<sequence>MHRGLLPDVDIWDGIVLVRELITRILLSEIGFQGRYCCYVGGLHDRNFPEAATVPLEDQS</sequence>
<dbReference type="RefSeq" id="WP_149764670.1">
    <property type="nucleotide sequence ID" value="NZ_BSPE01000026.1"/>
</dbReference>
<evidence type="ECO:0000313" key="2">
    <source>
        <dbReference type="Proteomes" id="UP000323300"/>
    </source>
</evidence>
<dbReference type="AlphaFoldDB" id="A0A1I4FWD1"/>